<protein>
    <submittedName>
        <fullName evidence="2">RidA family protein</fullName>
    </submittedName>
</protein>
<evidence type="ECO:0000256" key="1">
    <source>
        <dbReference type="ARBA" id="ARBA00010552"/>
    </source>
</evidence>
<dbReference type="SUPFAM" id="SSF55298">
    <property type="entry name" value="YjgF-like"/>
    <property type="match status" value="1"/>
</dbReference>
<comment type="caution">
    <text evidence="2">The sequence shown here is derived from an EMBL/GenBank/DDBJ whole genome shotgun (WGS) entry which is preliminary data.</text>
</comment>
<reference evidence="2" key="1">
    <citation type="submission" date="2023-01" db="EMBL/GenBank/DDBJ databases">
        <title>Draft genome sequence of Nocardiopsis sp. LSu2-4 isolated from halophytes.</title>
        <authorList>
            <person name="Duangmal K."/>
            <person name="Chantavorakit T."/>
        </authorList>
    </citation>
    <scope>NUCLEOTIDE SEQUENCE</scope>
    <source>
        <strain evidence="2">LSu2-4</strain>
    </source>
</reference>
<evidence type="ECO:0000313" key="3">
    <source>
        <dbReference type="Proteomes" id="UP001165685"/>
    </source>
</evidence>
<dbReference type="Gene3D" id="3.30.1330.40">
    <property type="entry name" value="RutC-like"/>
    <property type="match status" value="1"/>
</dbReference>
<evidence type="ECO:0000313" key="2">
    <source>
        <dbReference type="EMBL" id="MDA2807753.1"/>
    </source>
</evidence>
<sequence length="125" mass="13550">MAKNYSDALLADGPFVFVSGQLPIAPDGSFAEGDAVEQTRQVFRNIEAALAPHGADLRHVVKLTYYLRHIADLQSVRQVLREFLVHEPRPASTLVEVNGLADSRCLVEIDAVAALPASERRGGEG</sequence>
<gene>
    <name evidence="2" type="ORF">O4U47_24800</name>
</gene>
<name>A0ABT4TSS8_9ACTN</name>
<dbReference type="PANTHER" id="PTHR11803">
    <property type="entry name" value="2-IMINOBUTANOATE/2-IMINOPROPANOATE DEAMINASE RIDA"/>
    <property type="match status" value="1"/>
</dbReference>
<keyword evidence="3" id="KW-1185">Reference proteome</keyword>
<comment type="similarity">
    <text evidence="1">Belongs to the RutC family.</text>
</comment>
<accession>A0ABT4TSS8</accession>
<dbReference type="EMBL" id="JAQFWP010000062">
    <property type="protein sequence ID" value="MDA2807753.1"/>
    <property type="molecule type" value="Genomic_DNA"/>
</dbReference>
<proteinExistence type="inferred from homology"/>
<organism evidence="2 3">
    <name type="scientific">Nocardiopsis suaedae</name>
    <dbReference type="NCBI Taxonomy" id="3018444"/>
    <lineage>
        <taxon>Bacteria</taxon>
        <taxon>Bacillati</taxon>
        <taxon>Actinomycetota</taxon>
        <taxon>Actinomycetes</taxon>
        <taxon>Streptosporangiales</taxon>
        <taxon>Nocardiopsidaceae</taxon>
        <taxon>Nocardiopsis</taxon>
    </lineage>
</organism>
<dbReference type="RefSeq" id="WP_270680375.1">
    <property type="nucleotide sequence ID" value="NZ_JAQFWP010000062.1"/>
</dbReference>
<dbReference type="PANTHER" id="PTHR11803:SF58">
    <property type="entry name" value="PROTEIN HMF1-RELATED"/>
    <property type="match status" value="1"/>
</dbReference>
<dbReference type="InterPro" id="IPR006175">
    <property type="entry name" value="YjgF/YER057c/UK114"/>
</dbReference>
<dbReference type="Proteomes" id="UP001165685">
    <property type="component" value="Unassembled WGS sequence"/>
</dbReference>
<dbReference type="CDD" id="cd00448">
    <property type="entry name" value="YjgF_YER057c_UK114_family"/>
    <property type="match status" value="1"/>
</dbReference>
<dbReference type="InterPro" id="IPR035959">
    <property type="entry name" value="RutC-like_sf"/>
</dbReference>
<dbReference type="Pfam" id="PF01042">
    <property type="entry name" value="Ribonuc_L-PSP"/>
    <property type="match status" value="1"/>
</dbReference>